<dbReference type="InterPro" id="IPR011051">
    <property type="entry name" value="RmlC_Cupin_sf"/>
</dbReference>
<dbReference type="Pfam" id="PF06865">
    <property type="entry name" value="Ppnp"/>
    <property type="match status" value="1"/>
</dbReference>
<evidence type="ECO:0000256" key="2">
    <source>
        <dbReference type="ARBA" id="ARBA00022679"/>
    </source>
</evidence>
<dbReference type="Gene3D" id="2.60.120.10">
    <property type="entry name" value="Jelly Rolls"/>
    <property type="match status" value="1"/>
</dbReference>
<dbReference type="GO" id="GO:0047975">
    <property type="term" value="F:guanosine phosphorylase activity"/>
    <property type="evidence" value="ECO:0007669"/>
    <property type="project" value="RHEA"/>
</dbReference>
<keyword evidence="2 3" id="KW-0808">Transferase</keyword>
<proteinExistence type="inferred from homology"/>
<dbReference type="RefSeq" id="WP_109924805.1">
    <property type="nucleotide sequence ID" value="NZ_QGNZ01000001.1"/>
</dbReference>
<dbReference type="PANTHER" id="PTHR36540:SF1">
    <property type="entry name" value="PYRIMIDINE_PURINE NUCLEOSIDE PHOSPHORYLASE"/>
    <property type="match status" value="1"/>
</dbReference>
<dbReference type="SUPFAM" id="SSF51182">
    <property type="entry name" value="RmlC-like cupins"/>
    <property type="match status" value="1"/>
</dbReference>
<comment type="catalytic activity">
    <reaction evidence="3">
        <text>xanthosine + phosphate = alpha-D-ribose 1-phosphate + xanthine</text>
        <dbReference type="Rhea" id="RHEA:27638"/>
        <dbReference type="ChEBI" id="CHEBI:17712"/>
        <dbReference type="ChEBI" id="CHEBI:18107"/>
        <dbReference type="ChEBI" id="CHEBI:43474"/>
        <dbReference type="ChEBI" id="CHEBI:57720"/>
        <dbReference type="EC" id="2.4.2.1"/>
    </reaction>
</comment>
<dbReference type="EC" id="2.4.2.2" evidence="3"/>
<dbReference type="GO" id="GO:0005829">
    <property type="term" value="C:cytosol"/>
    <property type="evidence" value="ECO:0007669"/>
    <property type="project" value="TreeGrafter"/>
</dbReference>
<comment type="catalytic activity">
    <reaction evidence="3">
        <text>cytidine + phosphate = cytosine + alpha-D-ribose 1-phosphate</text>
        <dbReference type="Rhea" id="RHEA:52540"/>
        <dbReference type="ChEBI" id="CHEBI:16040"/>
        <dbReference type="ChEBI" id="CHEBI:17562"/>
        <dbReference type="ChEBI" id="CHEBI:43474"/>
        <dbReference type="ChEBI" id="CHEBI:57720"/>
        <dbReference type="EC" id="2.4.2.2"/>
    </reaction>
</comment>
<evidence type="ECO:0000256" key="1">
    <source>
        <dbReference type="ARBA" id="ARBA00022676"/>
    </source>
</evidence>
<dbReference type="Proteomes" id="UP000245379">
    <property type="component" value="Unassembled WGS sequence"/>
</dbReference>
<dbReference type="PANTHER" id="PTHR36540">
    <property type="entry name" value="PYRIMIDINE/PURINE NUCLEOSIDE PHOSPHORYLASE"/>
    <property type="match status" value="1"/>
</dbReference>
<comment type="catalytic activity">
    <reaction evidence="3">
        <text>guanosine + phosphate = alpha-D-ribose 1-phosphate + guanine</text>
        <dbReference type="Rhea" id="RHEA:13233"/>
        <dbReference type="ChEBI" id="CHEBI:16235"/>
        <dbReference type="ChEBI" id="CHEBI:16750"/>
        <dbReference type="ChEBI" id="CHEBI:43474"/>
        <dbReference type="ChEBI" id="CHEBI:57720"/>
        <dbReference type="EC" id="2.4.2.1"/>
    </reaction>
</comment>
<protein>
    <recommendedName>
        <fullName evidence="3">Pyrimidine/purine nucleoside phosphorylase</fullName>
        <ecNumber evidence="3">2.4.2.1</ecNumber>
        <ecNumber evidence="3">2.4.2.2</ecNumber>
    </recommendedName>
    <alternativeName>
        <fullName evidence="3">Adenosine phosphorylase</fullName>
    </alternativeName>
    <alternativeName>
        <fullName evidence="3">Cytidine phosphorylase</fullName>
    </alternativeName>
    <alternativeName>
        <fullName evidence="3">Guanosine phosphorylase</fullName>
    </alternativeName>
    <alternativeName>
        <fullName evidence="3">Inosine phosphorylase</fullName>
    </alternativeName>
    <alternativeName>
        <fullName evidence="3">Thymidine phosphorylase</fullName>
    </alternativeName>
    <alternativeName>
        <fullName evidence="3">Uridine phosphorylase</fullName>
    </alternativeName>
    <alternativeName>
        <fullName evidence="3">Xanthosine phosphorylase</fullName>
    </alternativeName>
</protein>
<dbReference type="FunFam" id="2.60.120.10:FF:000016">
    <property type="entry name" value="Pyrimidine/purine nucleoside phosphorylase"/>
    <property type="match status" value="1"/>
</dbReference>
<evidence type="ECO:0000313" key="4">
    <source>
        <dbReference type="EMBL" id="PWS29379.1"/>
    </source>
</evidence>
<dbReference type="EMBL" id="QGNZ01000001">
    <property type="protein sequence ID" value="PWS29379.1"/>
    <property type="molecule type" value="Genomic_DNA"/>
</dbReference>
<dbReference type="HAMAP" id="MF_01537">
    <property type="entry name" value="Nucleos_phosphorylase_PpnP"/>
    <property type="match status" value="1"/>
</dbReference>
<comment type="catalytic activity">
    <reaction evidence="3">
        <text>a purine D-ribonucleoside + phosphate = a purine nucleobase + alpha-D-ribose 1-phosphate</text>
        <dbReference type="Rhea" id="RHEA:19805"/>
        <dbReference type="ChEBI" id="CHEBI:26386"/>
        <dbReference type="ChEBI" id="CHEBI:43474"/>
        <dbReference type="ChEBI" id="CHEBI:57720"/>
        <dbReference type="ChEBI" id="CHEBI:142355"/>
        <dbReference type="EC" id="2.4.2.1"/>
    </reaction>
</comment>
<keyword evidence="5" id="KW-1185">Reference proteome</keyword>
<evidence type="ECO:0000313" key="5">
    <source>
        <dbReference type="Proteomes" id="UP000245379"/>
    </source>
</evidence>
<evidence type="ECO:0000256" key="3">
    <source>
        <dbReference type="HAMAP-Rule" id="MF_01537"/>
    </source>
</evidence>
<reference evidence="4 5" key="1">
    <citation type="submission" date="2018-05" db="EMBL/GenBank/DDBJ databases">
        <title>Pedobacter paludis sp. nov., isolated from wetland soil.</title>
        <authorList>
            <person name="Zhang Y."/>
            <person name="Wang G."/>
        </authorList>
    </citation>
    <scope>NUCLEOTIDE SEQUENCE [LARGE SCALE GENOMIC DNA]</scope>
    <source>
        <strain evidence="4 5">KCTC22721</strain>
    </source>
</reference>
<dbReference type="GO" id="GO:0004850">
    <property type="term" value="F:uridine phosphorylase activity"/>
    <property type="evidence" value="ECO:0007669"/>
    <property type="project" value="RHEA"/>
</dbReference>
<comment type="catalytic activity">
    <reaction evidence="3">
        <text>adenosine + phosphate = alpha-D-ribose 1-phosphate + adenine</text>
        <dbReference type="Rhea" id="RHEA:27642"/>
        <dbReference type="ChEBI" id="CHEBI:16335"/>
        <dbReference type="ChEBI" id="CHEBI:16708"/>
        <dbReference type="ChEBI" id="CHEBI:43474"/>
        <dbReference type="ChEBI" id="CHEBI:57720"/>
        <dbReference type="EC" id="2.4.2.1"/>
    </reaction>
</comment>
<dbReference type="EC" id="2.4.2.1" evidence="3"/>
<gene>
    <name evidence="3" type="primary">ppnP</name>
    <name evidence="4" type="ORF">DHW03_06060</name>
</gene>
<comment type="catalytic activity">
    <reaction evidence="3">
        <text>uridine + phosphate = alpha-D-ribose 1-phosphate + uracil</text>
        <dbReference type="Rhea" id="RHEA:24388"/>
        <dbReference type="ChEBI" id="CHEBI:16704"/>
        <dbReference type="ChEBI" id="CHEBI:17568"/>
        <dbReference type="ChEBI" id="CHEBI:43474"/>
        <dbReference type="ChEBI" id="CHEBI:57720"/>
        <dbReference type="EC" id="2.4.2.2"/>
    </reaction>
</comment>
<comment type="catalytic activity">
    <reaction evidence="3">
        <text>thymidine + phosphate = 2-deoxy-alpha-D-ribose 1-phosphate + thymine</text>
        <dbReference type="Rhea" id="RHEA:16037"/>
        <dbReference type="ChEBI" id="CHEBI:17748"/>
        <dbReference type="ChEBI" id="CHEBI:17821"/>
        <dbReference type="ChEBI" id="CHEBI:43474"/>
        <dbReference type="ChEBI" id="CHEBI:57259"/>
        <dbReference type="EC" id="2.4.2.2"/>
    </reaction>
</comment>
<comment type="catalytic activity">
    <reaction evidence="3">
        <text>inosine + phosphate = alpha-D-ribose 1-phosphate + hypoxanthine</text>
        <dbReference type="Rhea" id="RHEA:27646"/>
        <dbReference type="ChEBI" id="CHEBI:17368"/>
        <dbReference type="ChEBI" id="CHEBI:17596"/>
        <dbReference type="ChEBI" id="CHEBI:43474"/>
        <dbReference type="ChEBI" id="CHEBI:57720"/>
        <dbReference type="EC" id="2.4.2.1"/>
    </reaction>
</comment>
<comment type="function">
    <text evidence="3">Catalyzes the phosphorolysis of diverse nucleosides, yielding D-ribose 1-phosphate and the respective free bases. Can use uridine, adenosine, guanosine, cytidine, thymidine, inosine and xanthosine as substrates. Also catalyzes the reverse reactions.</text>
</comment>
<dbReference type="InterPro" id="IPR014710">
    <property type="entry name" value="RmlC-like_jellyroll"/>
</dbReference>
<dbReference type="AlphaFoldDB" id="A0A317EU81"/>
<dbReference type="GO" id="GO:0004731">
    <property type="term" value="F:purine-nucleoside phosphorylase activity"/>
    <property type="evidence" value="ECO:0007669"/>
    <property type="project" value="UniProtKB-UniRule"/>
</dbReference>
<dbReference type="InterPro" id="IPR009664">
    <property type="entry name" value="Ppnp"/>
</dbReference>
<comment type="caution">
    <text evidence="4">The sequence shown here is derived from an EMBL/GenBank/DDBJ whole genome shotgun (WGS) entry which is preliminary data.</text>
</comment>
<comment type="similarity">
    <text evidence="3">Belongs to the nucleoside phosphorylase PpnP family.</text>
</comment>
<organism evidence="4 5">
    <name type="scientific">Pedobacter yonginense</name>
    <dbReference type="NCBI Taxonomy" id="651869"/>
    <lineage>
        <taxon>Bacteria</taxon>
        <taxon>Pseudomonadati</taxon>
        <taxon>Bacteroidota</taxon>
        <taxon>Sphingobacteriia</taxon>
        <taxon>Sphingobacteriales</taxon>
        <taxon>Sphingobacteriaceae</taxon>
        <taxon>Pedobacter</taxon>
    </lineage>
</organism>
<keyword evidence="1 3" id="KW-0328">Glycosyltransferase</keyword>
<accession>A0A317EU81</accession>
<dbReference type="CDD" id="cd20296">
    <property type="entry name" value="cupin_PpnP-like"/>
    <property type="match status" value="1"/>
</dbReference>
<dbReference type="GO" id="GO:0009032">
    <property type="term" value="F:thymidine phosphorylase activity"/>
    <property type="evidence" value="ECO:0007669"/>
    <property type="project" value="RHEA"/>
</dbReference>
<sequence length="93" mass="10466">MITENQYFDGQVKSLGYETTEGKSTIGIINPGEYEFGTANKEIMQVIEGKLTILLKGKTEWQDIDAGQSFEVSPNSSFKVKTEVQTAYLCQYR</sequence>
<dbReference type="OrthoDB" id="9793848at2"/>
<name>A0A317EU81_9SPHI</name>